<evidence type="ECO:0000259" key="11">
    <source>
        <dbReference type="PROSITE" id="PS51462"/>
    </source>
</evidence>
<dbReference type="CDD" id="cd03429">
    <property type="entry name" value="NUDIX_NADH_pyrophosphatase_Nudt13"/>
    <property type="match status" value="1"/>
</dbReference>
<evidence type="ECO:0000313" key="13">
    <source>
        <dbReference type="Proteomes" id="UP000318529"/>
    </source>
</evidence>
<gene>
    <name evidence="12" type="ORF">FBZ83_102277</name>
</gene>
<dbReference type="Pfam" id="PF00293">
    <property type="entry name" value="NUDIX"/>
    <property type="match status" value="1"/>
</dbReference>
<dbReference type="NCBIfam" id="NF001299">
    <property type="entry name" value="PRK00241.1"/>
    <property type="match status" value="1"/>
</dbReference>
<comment type="cofactor">
    <cofactor evidence="1">
        <name>Mg(2+)</name>
        <dbReference type="ChEBI" id="CHEBI:18420"/>
    </cofactor>
</comment>
<proteinExistence type="inferred from homology"/>
<keyword evidence="8" id="KW-0520">NAD</keyword>
<dbReference type="EC" id="3.6.1.22" evidence="4"/>
<dbReference type="Pfam" id="PF09297">
    <property type="entry name" value="Zn_ribbon_NUD"/>
    <property type="match status" value="1"/>
</dbReference>
<dbReference type="GO" id="GO:0019677">
    <property type="term" value="P:NAD+ catabolic process"/>
    <property type="evidence" value="ECO:0007669"/>
    <property type="project" value="TreeGrafter"/>
</dbReference>
<dbReference type="GO" id="GO:0035529">
    <property type="term" value="F:NADH pyrophosphatase activity"/>
    <property type="evidence" value="ECO:0007669"/>
    <property type="project" value="TreeGrafter"/>
</dbReference>
<dbReference type="EMBL" id="VITH01000002">
    <property type="protein sequence ID" value="TWA86486.1"/>
    <property type="molecule type" value="Genomic_DNA"/>
</dbReference>
<evidence type="ECO:0000256" key="10">
    <source>
        <dbReference type="SAM" id="MobiDB-lite"/>
    </source>
</evidence>
<dbReference type="InterPro" id="IPR015797">
    <property type="entry name" value="NUDIX_hydrolase-like_dom_sf"/>
</dbReference>
<evidence type="ECO:0000256" key="6">
    <source>
        <dbReference type="ARBA" id="ARBA00022801"/>
    </source>
</evidence>
<dbReference type="Gene3D" id="3.90.79.20">
    <property type="match status" value="1"/>
</dbReference>
<dbReference type="GO" id="GO:0046872">
    <property type="term" value="F:metal ion binding"/>
    <property type="evidence" value="ECO:0007669"/>
    <property type="project" value="UniProtKB-KW"/>
</dbReference>
<protein>
    <recommendedName>
        <fullName evidence="4">NAD(+) diphosphatase</fullName>
        <ecNumber evidence="4">3.6.1.22</ecNumber>
    </recommendedName>
</protein>
<dbReference type="Proteomes" id="UP000318529">
    <property type="component" value="Unassembled WGS sequence"/>
</dbReference>
<dbReference type="GO" id="GO:0006742">
    <property type="term" value="P:NADP+ catabolic process"/>
    <property type="evidence" value="ECO:0007669"/>
    <property type="project" value="TreeGrafter"/>
</dbReference>
<comment type="similarity">
    <text evidence="3">Belongs to the Nudix hydrolase family. NudC subfamily.</text>
</comment>
<evidence type="ECO:0000256" key="9">
    <source>
        <dbReference type="ARBA" id="ARBA00023679"/>
    </source>
</evidence>
<reference evidence="12 13" key="1">
    <citation type="submission" date="2019-06" db="EMBL/GenBank/DDBJ databases">
        <title>Genomic Encyclopedia of Type Strains, Phase IV (KMG-V): Genome sequencing to study the core and pangenomes of soil and plant-associated prokaryotes.</title>
        <authorList>
            <person name="Whitman W."/>
        </authorList>
    </citation>
    <scope>NUCLEOTIDE SEQUENCE [LARGE SCALE GENOMIC DNA]</scope>
    <source>
        <strain evidence="12 13">BR 11650</strain>
    </source>
</reference>
<dbReference type="PANTHER" id="PTHR42904:SF6">
    <property type="entry name" value="NAD-CAPPED RNA HYDROLASE NUDT12"/>
    <property type="match status" value="1"/>
</dbReference>
<evidence type="ECO:0000256" key="2">
    <source>
        <dbReference type="ARBA" id="ARBA00001947"/>
    </source>
</evidence>
<dbReference type="SUPFAM" id="SSF55811">
    <property type="entry name" value="Nudix"/>
    <property type="match status" value="1"/>
</dbReference>
<name>A0A560CNP9_AZOBR</name>
<sequence>MKEEGYTRRRFPVSRACGSLFAMHDRSSPSDRPNASPNAYAGIPLDRAGMRRKDKDWLKDAWASPTARLLPVAKSRNFVTGDADSAHAVAVACGGDWGVEPVFLGLLDGVPHFTVDLTGLEAPEEHPALAGLGRFEDLRAVGPVMEATEAGLCAYARGITWWNARHRFCGVCGSVAAGAEGGHVRVCTNPDCATHHFPRTDPAVIMLVHDGAGRMVLGRNSRFPPGMHSVLAGFVEPGESLEDSVRREVLEEVGLEVTDIRYHSSQPWPFPSSLMLGFSARAVTLDIQTDLEELETAHWFDREFLRTVTPSEEFRLARPDSIARRLIDEWIAEGE</sequence>
<dbReference type="InterPro" id="IPR015375">
    <property type="entry name" value="NADH_PPase-like_N"/>
</dbReference>
<dbReference type="Pfam" id="PF09296">
    <property type="entry name" value="NUDIX-like"/>
    <property type="match status" value="1"/>
</dbReference>
<dbReference type="Gene3D" id="3.90.79.10">
    <property type="entry name" value="Nucleoside Triphosphate Pyrophosphohydrolase"/>
    <property type="match status" value="1"/>
</dbReference>
<dbReference type="InterPro" id="IPR049734">
    <property type="entry name" value="NudC-like_C"/>
</dbReference>
<dbReference type="PROSITE" id="PS51462">
    <property type="entry name" value="NUDIX"/>
    <property type="match status" value="1"/>
</dbReference>
<dbReference type="InterPro" id="IPR050241">
    <property type="entry name" value="NAD-cap_RNA_hydrolase_NudC"/>
</dbReference>
<dbReference type="InterPro" id="IPR015376">
    <property type="entry name" value="Znr_NADH_PPase"/>
</dbReference>
<comment type="caution">
    <text evidence="12">The sequence shown here is derived from an EMBL/GenBank/DDBJ whole genome shotgun (WGS) entry which is preliminary data.</text>
</comment>
<evidence type="ECO:0000256" key="7">
    <source>
        <dbReference type="ARBA" id="ARBA00022842"/>
    </source>
</evidence>
<keyword evidence="5" id="KW-0479">Metal-binding</keyword>
<dbReference type="AlphaFoldDB" id="A0A560CNP9"/>
<evidence type="ECO:0000256" key="4">
    <source>
        <dbReference type="ARBA" id="ARBA00012381"/>
    </source>
</evidence>
<comment type="cofactor">
    <cofactor evidence="2">
        <name>Zn(2+)</name>
        <dbReference type="ChEBI" id="CHEBI:29105"/>
    </cofactor>
</comment>
<accession>A0A560CNP9</accession>
<comment type="catalytic activity">
    <reaction evidence="9">
        <text>a 5'-end NAD(+)-phospho-ribonucleoside in mRNA + H2O = a 5'-end phospho-adenosine-phospho-ribonucleoside in mRNA + beta-nicotinamide D-ribonucleotide + 2 H(+)</text>
        <dbReference type="Rhea" id="RHEA:60876"/>
        <dbReference type="Rhea" id="RHEA-COMP:15698"/>
        <dbReference type="Rhea" id="RHEA-COMP:15719"/>
        <dbReference type="ChEBI" id="CHEBI:14649"/>
        <dbReference type="ChEBI" id="CHEBI:15377"/>
        <dbReference type="ChEBI" id="CHEBI:15378"/>
        <dbReference type="ChEBI" id="CHEBI:144029"/>
        <dbReference type="ChEBI" id="CHEBI:144051"/>
    </reaction>
    <physiologicalReaction direction="left-to-right" evidence="9">
        <dbReference type="Rhea" id="RHEA:60877"/>
    </physiologicalReaction>
</comment>
<keyword evidence="6" id="KW-0378">Hydrolase</keyword>
<organism evidence="12 13">
    <name type="scientific">Azospirillum brasilense</name>
    <dbReference type="NCBI Taxonomy" id="192"/>
    <lineage>
        <taxon>Bacteria</taxon>
        <taxon>Pseudomonadati</taxon>
        <taxon>Pseudomonadota</taxon>
        <taxon>Alphaproteobacteria</taxon>
        <taxon>Rhodospirillales</taxon>
        <taxon>Azospirillaceae</taxon>
        <taxon>Azospirillum</taxon>
    </lineage>
</organism>
<dbReference type="PANTHER" id="PTHR42904">
    <property type="entry name" value="NUDIX HYDROLASE, NUDC SUBFAMILY"/>
    <property type="match status" value="1"/>
</dbReference>
<evidence type="ECO:0000313" key="12">
    <source>
        <dbReference type="EMBL" id="TWA86486.1"/>
    </source>
</evidence>
<dbReference type="InterPro" id="IPR000086">
    <property type="entry name" value="NUDIX_hydrolase_dom"/>
</dbReference>
<dbReference type="GO" id="GO:0005829">
    <property type="term" value="C:cytosol"/>
    <property type="evidence" value="ECO:0007669"/>
    <property type="project" value="TreeGrafter"/>
</dbReference>
<evidence type="ECO:0000256" key="3">
    <source>
        <dbReference type="ARBA" id="ARBA00009595"/>
    </source>
</evidence>
<feature type="domain" description="Nudix hydrolase" evidence="11">
    <location>
        <begin position="198"/>
        <end position="322"/>
    </location>
</feature>
<feature type="region of interest" description="Disordered" evidence="10">
    <location>
        <begin position="24"/>
        <end position="43"/>
    </location>
</feature>
<evidence type="ECO:0000256" key="8">
    <source>
        <dbReference type="ARBA" id="ARBA00023027"/>
    </source>
</evidence>
<evidence type="ECO:0000256" key="1">
    <source>
        <dbReference type="ARBA" id="ARBA00001946"/>
    </source>
</evidence>
<keyword evidence="7" id="KW-0460">Magnesium</keyword>
<evidence type="ECO:0000256" key="5">
    <source>
        <dbReference type="ARBA" id="ARBA00022723"/>
    </source>
</evidence>